<dbReference type="AlphaFoldDB" id="A0A2H9U4B9"/>
<keyword evidence="2" id="KW-1185">Reference proteome</keyword>
<evidence type="ECO:0008006" key="3">
    <source>
        <dbReference type="Google" id="ProtNLM"/>
    </source>
</evidence>
<comment type="caution">
    <text evidence="1">The sequence shown here is derived from an EMBL/GenBank/DDBJ whole genome shotgun (WGS) entry which is preliminary data.</text>
</comment>
<dbReference type="Proteomes" id="UP000235861">
    <property type="component" value="Unassembled WGS sequence"/>
</dbReference>
<dbReference type="InterPro" id="IPR021530">
    <property type="entry name" value="AllH-like"/>
</dbReference>
<accession>A0A2H9U4B9</accession>
<sequence>MVFIMYCIHSLQFCSSLPDILAKESQLIVHSTFSRACNFITSENVIVTLLKDNTPLAPRSAVLACSDLGLFFQPNIQVSLINGKIITSHGVLIDLLAGKNTETIINSIENKYLSSPSNLTRLVNIIGDFLVKSPPSGGMHDILNGQSDFYPTKTIERIHSALDDFTLWLKNDGNTSSLAQLVGFGIGLTPSADDFILGVMMVLDLYHKQKHHALSLQLYPLLARTTDISAAMLSNACSSRYSLLFSSLFTSPINNIEITLKQIAAHGHSSGHDMLCGVYFALTRLEGNWI</sequence>
<dbReference type="EMBL" id="PGGC01000090">
    <property type="protein sequence ID" value="PJG58885.1"/>
    <property type="molecule type" value="Genomic_DNA"/>
</dbReference>
<evidence type="ECO:0000313" key="2">
    <source>
        <dbReference type="Proteomes" id="UP000235861"/>
    </source>
</evidence>
<gene>
    <name evidence="1" type="ORF">CUC53_10270</name>
</gene>
<protein>
    <recommendedName>
        <fullName evidence="3">DUF2877 domain-containing protein</fullName>
    </recommendedName>
</protein>
<name>A0A2H9U4B9_9GAMM</name>
<proteinExistence type="predicted"/>
<organism evidence="1 2">
    <name type="scientific">Aeromonas cavernicola</name>
    <dbReference type="NCBI Taxonomy" id="1006623"/>
    <lineage>
        <taxon>Bacteria</taxon>
        <taxon>Pseudomonadati</taxon>
        <taxon>Pseudomonadota</taxon>
        <taxon>Gammaproteobacteria</taxon>
        <taxon>Aeromonadales</taxon>
        <taxon>Aeromonadaceae</taxon>
        <taxon>Aeromonas</taxon>
    </lineage>
</organism>
<dbReference type="Pfam" id="PF11392">
    <property type="entry name" value="AllH"/>
    <property type="match status" value="1"/>
</dbReference>
<evidence type="ECO:0000313" key="1">
    <source>
        <dbReference type="EMBL" id="PJG58885.1"/>
    </source>
</evidence>
<reference evidence="1 2" key="1">
    <citation type="submission" date="2017-11" db="EMBL/GenBank/DDBJ databases">
        <title>Draft genome sequence of environmental isolate Aeromonas cavernicola sp. nov. MDC 2508.</title>
        <authorList>
            <person name="Colston S.M."/>
            <person name="Navarro A."/>
            <person name="Martinez-Murcia A.J."/>
            <person name="Graf J."/>
        </authorList>
    </citation>
    <scope>NUCLEOTIDE SEQUENCE [LARGE SCALE GENOMIC DNA]</scope>
    <source>
        <strain evidence="1 2">MDC 2508</strain>
    </source>
</reference>